<feature type="transmembrane region" description="Helical" evidence="1">
    <location>
        <begin position="156"/>
        <end position="174"/>
    </location>
</feature>
<feature type="transmembrane region" description="Helical" evidence="1">
    <location>
        <begin position="180"/>
        <end position="199"/>
    </location>
</feature>
<keyword evidence="1" id="KW-0472">Membrane</keyword>
<feature type="transmembrane region" description="Helical" evidence="1">
    <location>
        <begin position="206"/>
        <end position="228"/>
    </location>
</feature>
<dbReference type="RefSeq" id="WP_091688563.1">
    <property type="nucleotide sequence ID" value="NZ_BAABFM010000010.1"/>
</dbReference>
<dbReference type="Proteomes" id="UP000198806">
    <property type="component" value="Unassembled WGS sequence"/>
</dbReference>
<keyword evidence="3" id="KW-1185">Reference proteome</keyword>
<organism evidence="2 3">
    <name type="scientific">Anaerocolumna aminovalerica</name>
    <dbReference type="NCBI Taxonomy" id="1527"/>
    <lineage>
        <taxon>Bacteria</taxon>
        <taxon>Bacillati</taxon>
        <taxon>Bacillota</taxon>
        <taxon>Clostridia</taxon>
        <taxon>Lachnospirales</taxon>
        <taxon>Lachnospiraceae</taxon>
        <taxon>Anaerocolumna</taxon>
    </lineage>
</organism>
<feature type="transmembrane region" description="Helical" evidence="1">
    <location>
        <begin position="316"/>
        <end position="336"/>
    </location>
</feature>
<feature type="transmembrane region" description="Helical" evidence="1">
    <location>
        <begin position="7"/>
        <end position="28"/>
    </location>
</feature>
<feature type="transmembrane region" description="Helical" evidence="1">
    <location>
        <begin position="351"/>
        <end position="371"/>
    </location>
</feature>
<protein>
    <submittedName>
        <fullName evidence="2">Uncharacterized membrane protein</fullName>
    </submittedName>
</protein>
<dbReference type="InterPro" id="IPR012507">
    <property type="entry name" value="YibE_F"/>
</dbReference>
<keyword evidence="1" id="KW-1133">Transmembrane helix</keyword>
<dbReference type="PANTHER" id="PTHR41771">
    <property type="entry name" value="MEMBRANE PROTEIN-RELATED"/>
    <property type="match status" value="1"/>
</dbReference>
<dbReference type="AlphaFoldDB" id="A0A1I5IJ10"/>
<evidence type="ECO:0000313" key="2">
    <source>
        <dbReference type="EMBL" id="SFO60565.1"/>
    </source>
</evidence>
<dbReference type="PANTHER" id="PTHR41771:SF1">
    <property type="entry name" value="MEMBRANE PROTEIN"/>
    <property type="match status" value="1"/>
</dbReference>
<feature type="transmembrane region" description="Helical" evidence="1">
    <location>
        <begin position="131"/>
        <end position="149"/>
    </location>
</feature>
<dbReference type="OrthoDB" id="5753718at2"/>
<feature type="transmembrane region" description="Helical" evidence="1">
    <location>
        <begin position="258"/>
        <end position="283"/>
    </location>
</feature>
<name>A0A1I5IJ10_9FIRM</name>
<sequence length="391" mass="42359">MDKRKTLIIKVAAGVIFIAFFSILLFLANQDNPENYKTGTNSPVKYVKAKVIEVLQDNTQTDENSEGLKRGHQLLEIMILSGEHKGETQIIDNYLGLLYNVYAKEGTRIIARLDTHEGEFIASIYNYDRSFLIYGIIILFSALLCIIGGKKGFMALLGLVFTILCVMNILVPMISKGVPVLPLTILIVIVTTIVCLVLLDGINPKTFSAITGTILGVLVAGILAYIIGKLAHISGLNMEEAESMLLVATDNGLKIRNLLVAGILISALGAVMDTGMSISSAIYELHTVNPTMKALALFQSGMNIGKDAMGTMANTLILAFAGSSLNLVLMIFAYGIPFSQIINTDLIAIEIIRAITASIGIILSVPIVAFIGSRVMTRKDKEHIVKLKKNL</sequence>
<evidence type="ECO:0000256" key="1">
    <source>
        <dbReference type="SAM" id="Phobius"/>
    </source>
</evidence>
<proteinExistence type="predicted"/>
<gene>
    <name evidence="2" type="ORF">SAMN04489757_14617</name>
</gene>
<dbReference type="EMBL" id="FOWD01000046">
    <property type="protein sequence ID" value="SFO60565.1"/>
    <property type="molecule type" value="Genomic_DNA"/>
</dbReference>
<keyword evidence="1" id="KW-0812">Transmembrane</keyword>
<evidence type="ECO:0000313" key="3">
    <source>
        <dbReference type="Proteomes" id="UP000198806"/>
    </source>
</evidence>
<accession>A0A1I5IJ10</accession>
<dbReference type="Pfam" id="PF07907">
    <property type="entry name" value="YibE_F"/>
    <property type="match status" value="1"/>
</dbReference>
<reference evidence="2 3" key="1">
    <citation type="submission" date="2016-10" db="EMBL/GenBank/DDBJ databases">
        <authorList>
            <person name="de Groot N.N."/>
        </authorList>
    </citation>
    <scope>NUCLEOTIDE SEQUENCE [LARGE SCALE GENOMIC DNA]</scope>
    <source>
        <strain evidence="2 3">DSM 1283</strain>
    </source>
</reference>